<dbReference type="RefSeq" id="WP_273135119.1">
    <property type="nucleotide sequence ID" value="NZ_VMRX01000054.1"/>
</dbReference>
<evidence type="ECO:0000313" key="2">
    <source>
        <dbReference type="EMBL" id="TVT30743.1"/>
    </source>
</evidence>
<dbReference type="Pfam" id="PF12728">
    <property type="entry name" value="HTH_17"/>
    <property type="match status" value="1"/>
</dbReference>
<dbReference type="AlphaFoldDB" id="A0A558B2P2"/>
<dbReference type="InterPro" id="IPR009061">
    <property type="entry name" value="DNA-bd_dom_put_sf"/>
</dbReference>
<reference evidence="2 3" key="1">
    <citation type="submission" date="2019-07" db="EMBL/GenBank/DDBJ databases">
        <title>The pathways for chlorine oxyanion respiration interact through the shared metabolite chlorate.</title>
        <authorList>
            <person name="Barnum T.P."/>
            <person name="Cheng Y."/>
            <person name="Hill K.A."/>
            <person name="Lucas L.N."/>
            <person name="Carlson H.K."/>
            <person name="Coates J.D."/>
        </authorList>
    </citation>
    <scope>NUCLEOTIDE SEQUENCE [LARGE SCALE GENOMIC DNA]</scope>
    <source>
        <strain evidence="2">UCB</strain>
    </source>
</reference>
<protein>
    <submittedName>
        <fullName evidence="2">Helix-turn-helix domain-containing protein</fullName>
    </submittedName>
</protein>
<gene>
    <name evidence="2" type="ORF">FHK81_16410</name>
</gene>
<dbReference type="EMBL" id="VMRX01000054">
    <property type="protein sequence ID" value="TVT30743.1"/>
    <property type="molecule type" value="Genomic_DNA"/>
</dbReference>
<organism evidence="2 3">
    <name type="scientific">Marinobacter vinifirmus</name>
    <dbReference type="NCBI Taxonomy" id="355591"/>
    <lineage>
        <taxon>Bacteria</taxon>
        <taxon>Pseudomonadati</taxon>
        <taxon>Pseudomonadota</taxon>
        <taxon>Gammaproteobacteria</taxon>
        <taxon>Pseudomonadales</taxon>
        <taxon>Marinobacteraceae</taxon>
        <taxon>Marinobacter</taxon>
    </lineage>
</organism>
<dbReference type="InterPro" id="IPR010093">
    <property type="entry name" value="SinI_DNA-bd"/>
</dbReference>
<dbReference type="NCBIfam" id="TIGR01764">
    <property type="entry name" value="excise"/>
    <property type="match status" value="1"/>
</dbReference>
<name>A0A558B2P2_9GAMM</name>
<dbReference type="SUPFAM" id="SSF46955">
    <property type="entry name" value="Putative DNA-binding domain"/>
    <property type="match status" value="1"/>
</dbReference>
<feature type="domain" description="Helix-turn-helix" evidence="1">
    <location>
        <begin position="39"/>
        <end position="88"/>
    </location>
</feature>
<evidence type="ECO:0000259" key="1">
    <source>
        <dbReference type="Pfam" id="PF12728"/>
    </source>
</evidence>
<accession>A0A558B2P2</accession>
<dbReference type="Proteomes" id="UP000319142">
    <property type="component" value="Unassembled WGS sequence"/>
</dbReference>
<sequence length="110" mass="12834">MEKQLLTAKPMPSNGEILRELQHIKRLVANQARQSKPILSVDECSELLGISVSYIYRLTSEKRIPHYKPCGKRVFFRKEEVIDWALSHRITPDSEITDRIRSNALKTRRC</sequence>
<dbReference type="GO" id="GO:0003677">
    <property type="term" value="F:DNA binding"/>
    <property type="evidence" value="ECO:0007669"/>
    <property type="project" value="InterPro"/>
</dbReference>
<proteinExistence type="predicted"/>
<evidence type="ECO:0000313" key="3">
    <source>
        <dbReference type="Proteomes" id="UP000319142"/>
    </source>
</evidence>
<comment type="caution">
    <text evidence="2">The sequence shown here is derived from an EMBL/GenBank/DDBJ whole genome shotgun (WGS) entry which is preliminary data.</text>
</comment>
<dbReference type="InterPro" id="IPR041657">
    <property type="entry name" value="HTH_17"/>
</dbReference>